<keyword evidence="7" id="KW-0479">Metal-binding</keyword>
<dbReference type="InterPro" id="IPR005076">
    <property type="entry name" value="Glyco_trans_6"/>
</dbReference>
<evidence type="ECO:0000256" key="2">
    <source>
        <dbReference type="ARBA" id="ARBA00010413"/>
    </source>
</evidence>
<dbReference type="Proteomes" id="UP000694620">
    <property type="component" value="Chromosome 7"/>
</dbReference>
<feature type="binding site" evidence="6">
    <location>
        <begin position="83"/>
        <end position="85"/>
    </location>
    <ligand>
        <name>UDP-N-acetyl-alpha-D-galactosamine</name>
        <dbReference type="ChEBI" id="CHEBI:67138"/>
    </ligand>
</feature>
<evidence type="ECO:0000256" key="3">
    <source>
        <dbReference type="ARBA" id="ARBA00022676"/>
    </source>
</evidence>
<proteinExistence type="inferred from homology"/>
<feature type="binding site" evidence="6">
    <location>
        <position position="195"/>
    </location>
    <ligand>
        <name>an alpha-L-fucosyl-(1-&gt;2)-beta-D-galactosyl derivative</name>
        <dbReference type="ChEBI" id="CHEBI:140327"/>
    </ligand>
</feature>
<dbReference type="GO" id="GO:0016758">
    <property type="term" value="F:hexosyltransferase activity"/>
    <property type="evidence" value="ECO:0007669"/>
    <property type="project" value="InterPro"/>
</dbReference>
<name>A0A8C4X8H6_ERPCA</name>
<dbReference type="GO" id="GO:0005975">
    <property type="term" value="P:carbohydrate metabolic process"/>
    <property type="evidence" value="ECO:0007669"/>
    <property type="project" value="InterPro"/>
</dbReference>
<evidence type="ECO:0000256" key="4">
    <source>
        <dbReference type="ARBA" id="ARBA00022679"/>
    </source>
</evidence>
<dbReference type="GeneTree" id="ENSGT00950000182858"/>
<keyword evidence="4" id="KW-0808">Transferase</keyword>
<dbReference type="InterPro" id="IPR029044">
    <property type="entry name" value="Nucleotide-diphossugar_trans"/>
</dbReference>
<evidence type="ECO:0000256" key="6">
    <source>
        <dbReference type="PIRSR" id="PIRSR605076-2"/>
    </source>
</evidence>
<dbReference type="GO" id="GO:0031982">
    <property type="term" value="C:vesicle"/>
    <property type="evidence" value="ECO:0007669"/>
    <property type="project" value="TreeGrafter"/>
</dbReference>
<comment type="subcellular location">
    <subcellularLocation>
        <location evidence="1">Membrane</location>
        <topology evidence="1">Single-pass type II membrane protein</topology>
    </subcellularLocation>
</comment>
<dbReference type="GO" id="GO:0005794">
    <property type="term" value="C:Golgi apparatus"/>
    <property type="evidence" value="ECO:0007669"/>
    <property type="project" value="TreeGrafter"/>
</dbReference>
<dbReference type="GO" id="GO:0016020">
    <property type="term" value="C:membrane"/>
    <property type="evidence" value="ECO:0007669"/>
    <property type="project" value="UniProtKB-SubCell"/>
</dbReference>
<dbReference type="PANTHER" id="PTHR10462:SF51">
    <property type="entry name" value="GLOBOSIDE ALPHA-1,3-N-ACETYLGALACTOSAMINYLTRANSFERASE 1-LIKE"/>
    <property type="match status" value="1"/>
</dbReference>
<evidence type="ECO:0000256" key="1">
    <source>
        <dbReference type="ARBA" id="ARBA00004606"/>
    </source>
</evidence>
<reference evidence="8" key="1">
    <citation type="submission" date="2021-06" db="EMBL/GenBank/DDBJ databases">
        <authorList>
            <consortium name="Wellcome Sanger Institute Data Sharing"/>
        </authorList>
    </citation>
    <scope>NUCLEOTIDE SEQUENCE [LARGE SCALE GENOMIC DNA]</scope>
</reference>
<dbReference type="GO" id="GO:0046872">
    <property type="term" value="F:metal ion binding"/>
    <property type="evidence" value="ECO:0007669"/>
    <property type="project" value="UniProtKB-KW"/>
</dbReference>
<feature type="binding site" evidence="7">
    <location>
        <position position="175"/>
    </location>
    <ligand>
        <name>Mn(2+)</name>
        <dbReference type="ChEBI" id="CHEBI:29035"/>
    </ligand>
</feature>
<feature type="binding site" evidence="6">
    <location>
        <position position="266"/>
    </location>
    <ligand>
        <name>an alpha-L-fucosyl-(1-&gt;2)-beta-D-galactosyl derivative</name>
        <dbReference type="ChEBI" id="CHEBI:140327"/>
    </ligand>
</feature>
<organism evidence="8 9">
    <name type="scientific">Erpetoichthys calabaricus</name>
    <name type="common">Rope fish</name>
    <name type="synonym">Calamoichthys calabaricus</name>
    <dbReference type="NCBI Taxonomy" id="27687"/>
    <lineage>
        <taxon>Eukaryota</taxon>
        <taxon>Metazoa</taxon>
        <taxon>Chordata</taxon>
        <taxon>Craniata</taxon>
        <taxon>Vertebrata</taxon>
        <taxon>Euteleostomi</taxon>
        <taxon>Actinopterygii</taxon>
        <taxon>Polypteriformes</taxon>
        <taxon>Polypteridae</taxon>
        <taxon>Erpetoichthys</taxon>
    </lineage>
</organism>
<dbReference type="Gene3D" id="3.90.550.10">
    <property type="entry name" value="Spore Coat Polysaccharide Biosynthesis Protein SpsA, Chain A"/>
    <property type="match status" value="1"/>
</dbReference>
<evidence type="ECO:0000256" key="7">
    <source>
        <dbReference type="PIRSR" id="PIRSR605076-3"/>
    </source>
</evidence>
<evidence type="ECO:0000313" key="9">
    <source>
        <dbReference type="Proteomes" id="UP000694620"/>
    </source>
</evidence>
<keyword evidence="3" id="KW-0328">Glycosyltransferase</keyword>
<feature type="binding site" evidence="6">
    <location>
        <position position="88"/>
    </location>
    <ligand>
        <name>UDP-N-acetyl-alpha-D-galactosamine</name>
        <dbReference type="ChEBI" id="CHEBI:67138"/>
    </ligand>
</feature>
<keyword evidence="9" id="KW-1185">Reference proteome</keyword>
<comment type="similarity">
    <text evidence="2">Belongs to the glycosyltransferase 6 family.</text>
</comment>
<accession>A0A8C4X8H6</accession>
<dbReference type="Ensembl" id="ENSECRT00000012699.1">
    <property type="protein sequence ID" value="ENSECRP00000012486.1"/>
    <property type="gene ID" value="ENSECRG00000008314.1"/>
</dbReference>
<evidence type="ECO:0000256" key="5">
    <source>
        <dbReference type="PIRSR" id="PIRSR605076-1"/>
    </source>
</evidence>
<dbReference type="AlphaFoldDB" id="A0A8C4X8H6"/>
<dbReference type="SUPFAM" id="SSF53448">
    <property type="entry name" value="Nucleotide-diphospho-sugar transferases"/>
    <property type="match status" value="1"/>
</dbReference>
<feature type="binding site" evidence="7">
    <location>
        <position position="173"/>
    </location>
    <ligand>
        <name>Mn(2+)</name>
        <dbReference type="ChEBI" id="CHEBI:29035"/>
    </ligand>
</feature>
<comment type="cofactor">
    <cofactor evidence="7">
        <name>Mn(2+)</name>
        <dbReference type="ChEBI" id="CHEBI:29035"/>
    </cofactor>
    <text evidence="7">Binds 1 Mn(2+) ion per subunit.</text>
</comment>
<reference evidence="8" key="2">
    <citation type="submission" date="2025-08" db="UniProtKB">
        <authorList>
            <consortium name="Ensembl"/>
        </authorList>
    </citation>
    <scope>IDENTIFICATION</scope>
</reference>
<sequence length="315" mass="36563">MLYFLLVLLFVLFFILPYRISCIRNLLVSTYPLGRVGSLLAKKDFPLNKTSWGAPVVWGDSPESKNVRQKFINRSPTVGLAVFAIGTYSQYLQRFLASAEEYFLAEHLVTYYILTDNLRGIPSITLGGGREIKPFYIAERPDWVHLSKMRMSLLSSIIKELLKDEVDYLFCMDVDQVFINPVGSEILGNLVATLHPEYYNKPIDLYPYELNMDSKAYVSISEGDYYYYTSELYGGKCHEVYQLTLVCSQYILQDMEINYHALLFEESYLNKYLIQRKPTRILSPEYNWLKSNKDSKEIQVKRILVHKGVFQMVAC</sequence>
<feature type="binding site" evidence="6">
    <location>
        <begin position="173"/>
        <end position="175"/>
    </location>
    <ligand>
        <name>UDP-N-acetyl-alpha-D-galactosamine</name>
        <dbReference type="ChEBI" id="CHEBI:67138"/>
    </ligand>
</feature>
<keyword evidence="7" id="KW-0464">Manganese</keyword>
<dbReference type="Pfam" id="PF03414">
    <property type="entry name" value="Glyco_transf_6"/>
    <property type="match status" value="1"/>
</dbReference>
<dbReference type="PANTHER" id="PTHR10462">
    <property type="entry name" value="GLYCOSYLTRANSFERASE-RELATED"/>
    <property type="match status" value="1"/>
</dbReference>
<protein>
    <submittedName>
        <fullName evidence="8">Uncharacterized protein</fullName>
    </submittedName>
</protein>
<reference evidence="8" key="3">
    <citation type="submission" date="2025-09" db="UniProtKB">
        <authorList>
            <consortium name="Ensembl"/>
        </authorList>
    </citation>
    <scope>IDENTIFICATION</scope>
</reference>
<evidence type="ECO:0000313" key="8">
    <source>
        <dbReference type="Ensembl" id="ENSECRP00000012486.1"/>
    </source>
</evidence>
<feature type="active site" description="Nucleophile" evidence="5">
    <location>
        <position position="266"/>
    </location>
</feature>